<feature type="transmembrane region" description="Helical" evidence="7">
    <location>
        <begin position="100"/>
        <end position="120"/>
    </location>
</feature>
<comment type="caution">
    <text evidence="10">The sequence shown here is derived from an EMBL/GenBank/DDBJ whole genome shotgun (WGS) entry which is preliminary data.</text>
</comment>
<comment type="subcellular location">
    <subcellularLocation>
        <location evidence="1">Membrane</location>
        <topology evidence="1">Multi-pass membrane protein</topology>
    </subcellularLocation>
</comment>
<evidence type="ECO:0000256" key="6">
    <source>
        <dbReference type="ARBA" id="ARBA00023315"/>
    </source>
</evidence>
<dbReference type="EC" id="2.3.1.225" evidence="7"/>
<feature type="domain" description="Palmitoyltransferase DHHC" evidence="9">
    <location>
        <begin position="194"/>
        <end position="259"/>
    </location>
</feature>
<dbReference type="GO" id="GO:0005783">
    <property type="term" value="C:endoplasmic reticulum"/>
    <property type="evidence" value="ECO:0007669"/>
    <property type="project" value="TreeGrafter"/>
</dbReference>
<dbReference type="EMBL" id="BLLK01000020">
    <property type="protein sequence ID" value="GFH45024.1"/>
    <property type="molecule type" value="Genomic_DNA"/>
</dbReference>
<proteinExistence type="inferred from homology"/>
<evidence type="ECO:0000256" key="8">
    <source>
        <dbReference type="SAM" id="MobiDB-lite"/>
    </source>
</evidence>
<comment type="domain">
    <text evidence="7">The DHHC domain is required for palmitoyltransferase activity.</text>
</comment>
<keyword evidence="6 7" id="KW-0012">Acyltransferase</keyword>
<gene>
    <name evidence="10" type="ORF">CTEN210_01498</name>
</gene>
<feature type="region of interest" description="Disordered" evidence="8">
    <location>
        <begin position="1"/>
        <end position="43"/>
    </location>
</feature>
<comment type="similarity">
    <text evidence="7">Belongs to the DHHC palmitoyltransferase family.</text>
</comment>
<evidence type="ECO:0000259" key="9">
    <source>
        <dbReference type="Pfam" id="PF01529"/>
    </source>
</evidence>
<dbReference type="InterPro" id="IPR001594">
    <property type="entry name" value="Palmitoyltrfase_DHHC"/>
</dbReference>
<keyword evidence="11" id="KW-1185">Reference proteome</keyword>
<dbReference type="AlphaFoldDB" id="A0AAD3CG51"/>
<accession>A0AAD3CG51</accession>
<dbReference type="GO" id="GO:0019706">
    <property type="term" value="F:protein-cysteine S-palmitoyltransferase activity"/>
    <property type="evidence" value="ECO:0007669"/>
    <property type="project" value="UniProtKB-EC"/>
</dbReference>
<dbReference type="InterPro" id="IPR039859">
    <property type="entry name" value="PFA4/ZDH16/20/ERF2-like"/>
</dbReference>
<feature type="transmembrane region" description="Helical" evidence="7">
    <location>
        <begin position="132"/>
        <end position="155"/>
    </location>
</feature>
<dbReference type="PANTHER" id="PTHR22883">
    <property type="entry name" value="ZINC FINGER DHHC DOMAIN CONTAINING PROTEIN"/>
    <property type="match status" value="1"/>
</dbReference>
<dbReference type="PROSITE" id="PS50216">
    <property type="entry name" value="DHHC"/>
    <property type="match status" value="1"/>
</dbReference>
<evidence type="ECO:0000256" key="4">
    <source>
        <dbReference type="ARBA" id="ARBA00022989"/>
    </source>
</evidence>
<keyword evidence="5 7" id="KW-0472">Membrane</keyword>
<reference evidence="10 11" key="1">
    <citation type="journal article" date="2021" name="Sci. Rep.">
        <title>The genome of the diatom Chaetoceros tenuissimus carries an ancient integrated fragment of an extant virus.</title>
        <authorList>
            <person name="Hongo Y."/>
            <person name="Kimura K."/>
            <person name="Takaki Y."/>
            <person name="Yoshida Y."/>
            <person name="Baba S."/>
            <person name="Kobayashi G."/>
            <person name="Nagasaki K."/>
            <person name="Hano T."/>
            <person name="Tomaru Y."/>
        </authorList>
    </citation>
    <scope>NUCLEOTIDE SEQUENCE [LARGE SCALE GENOMIC DNA]</scope>
    <source>
        <strain evidence="10 11">NIES-3715</strain>
    </source>
</reference>
<keyword evidence="3 7" id="KW-0812">Transmembrane</keyword>
<evidence type="ECO:0000256" key="5">
    <source>
        <dbReference type="ARBA" id="ARBA00023136"/>
    </source>
</evidence>
<dbReference type="GO" id="GO:0016020">
    <property type="term" value="C:membrane"/>
    <property type="evidence" value="ECO:0007669"/>
    <property type="project" value="UniProtKB-SubCell"/>
</dbReference>
<evidence type="ECO:0000256" key="1">
    <source>
        <dbReference type="ARBA" id="ARBA00004141"/>
    </source>
</evidence>
<evidence type="ECO:0000256" key="2">
    <source>
        <dbReference type="ARBA" id="ARBA00022679"/>
    </source>
</evidence>
<feature type="transmembrane region" description="Helical" evidence="7">
    <location>
        <begin position="242"/>
        <end position="261"/>
    </location>
</feature>
<dbReference type="Proteomes" id="UP001054902">
    <property type="component" value="Unassembled WGS sequence"/>
</dbReference>
<comment type="catalytic activity">
    <reaction evidence="7">
        <text>L-cysteinyl-[protein] + hexadecanoyl-CoA = S-hexadecanoyl-L-cysteinyl-[protein] + CoA</text>
        <dbReference type="Rhea" id="RHEA:36683"/>
        <dbReference type="Rhea" id="RHEA-COMP:10131"/>
        <dbReference type="Rhea" id="RHEA-COMP:11032"/>
        <dbReference type="ChEBI" id="CHEBI:29950"/>
        <dbReference type="ChEBI" id="CHEBI:57287"/>
        <dbReference type="ChEBI" id="CHEBI:57379"/>
        <dbReference type="ChEBI" id="CHEBI:74151"/>
        <dbReference type="EC" id="2.3.1.225"/>
    </reaction>
</comment>
<dbReference type="GO" id="GO:0005794">
    <property type="term" value="C:Golgi apparatus"/>
    <property type="evidence" value="ECO:0007669"/>
    <property type="project" value="TreeGrafter"/>
</dbReference>
<name>A0AAD3CG51_9STRA</name>
<evidence type="ECO:0000313" key="10">
    <source>
        <dbReference type="EMBL" id="GFH45024.1"/>
    </source>
</evidence>
<keyword evidence="4 7" id="KW-1133">Transmembrane helix</keyword>
<dbReference type="Pfam" id="PF01529">
    <property type="entry name" value="DHHC"/>
    <property type="match status" value="1"/>
</dbReference>
<dbReference type="GO" id="GO:0006612">
    <property type="term" value="P:protein targeting to membrane"/>
    <property type="evidence" value="ECO:0007669"/>
    <property type="project" value="TreeGrafter"/>
</dbReference>
<keyword evidence="2 7" id="KW-0808">Transferase</keyword>
<organism evidence="10 11">
    <name type="scientific">Chaetoceros tenuissimus</name>
    <dbReference type="NCBI Taxonomy" id="426638"/>
    <lineage>
        <taxon>Eukaryota</taxon>
        <taxon>Sar</taxon>
        <taxon>Stramenopiles</taxon>
        <taxon>Ochrophyta</taxon>
        <taxon>Bacillariophyta</taxon>
        <taxon>Coscinodiscophyceae</taxon>
        <taxon>Chaetocerotophycidae</taxon>
        <taxon>Chaetocerotales</taxon>
        <taxon>Chaetocerotaceae</taxon>
        <taxon>Chaetoceros</taxon>
    </lineage>
</organism>
<evidence type="ECO:0000256" key="7">
    <source>
        <dbReference type="RuleBase" id="RU079119"/>
    </source>
</evidence>
<evidence type="ECO:0000256" key="3">
    <source>
        <dbReference type="ARBA" id="ARBA00022692"/>
    </source>
</evidence>
<evidence type="ECO:0000313" key="11">
    <source>
        <dbReference type="Proteomes" id="UP001054902"/>
    </source>
</evidence>
<protein>
    <recommendedName>
        <fullName evidence="7">Palmitoyltransferase</fullName>
        <ecNumber evidence="7">2.3.1.225</ecNumber>
    </recommendedName>
</protein>
<sequence length="270" mass="30215">MSSTKEDSGSVHSYESSDSECLAADSMDDLLPPSRIYAGRKGEKEDKDLDAMLEIEMDDEAVAKKSSQQSKKNKNGGCCSCKKVGNVIVWNQTLYRKYKLGVVGPHWPGLIFTIGLLYFASYYFTMKAYEDIGITSAVICIWLTIQSTVALFSVACRDPSIVMDSVKISEFFGHDYQTQGEYSGLDNHTQGEEEGWRYCGACEVYQPPNAAHCPDCNVCVDGYDHHCPWMGQCIGKNNFRSFMFFNITWLTYLLYACAWVASIGPNTVNK</sequence>